<reference evidence="1 2" key="1">
    <citation type="journal article" date="2020" name="G3 (Bethesda)">
        <title>CeMbio - The Caenorhabditis elegans Microbiome Resource.</title>
        <authorList>
            <person name="Dirksen P."/>
            <person name="Assie A."/>
            <person name="Zimmermann J."/>
            <person name="Zhang F."/>
            <person name="Tietje A.M."/>
            <person name="Marsh S.A."/>
            <person name="Felix M.A."/>
            <person name="Shapira M."/>
            <person name="Kaleta C."/>
            <person name="Schulenburg H."/>
            <person name="Samuel B."/>
        </authorList>
    </citation>
    <scope>NUCLEOTIDE SEQUENCE [LARGE SCALE GENOMIC DNA]</scope>
    <source>
        <strain evidence="1 2">MSPm1</strain>
    </source>
</reference>
<dbReference type="AlphaFoldDB" id="A0A7G5DTW1"/>
<evidence type="ECO:0000313" key="2">
    <source>
        <dbReference type="Proteomes" id="UP000515276"/>
    </source>
</evidence>
<dbReference type="Proteomes" id="UP000515276">
    <property type="component" value="Chromosome"/>
</dbReference>
<accession>A0A7G5DTW1</accession>
<sequence>MNRIDVSLPPFEGAAAAFGIDEKRFARIEINSTNRAARWVKRVLLVEPFSKATGVRRVIFNDRIRLDLATTNRPEASIVPSSASIPARCYRHRADPVSGSKVNARVLVDWWRGEKVAAGFINPSSARKLPLATRSVRERKVHAKTKLPHIKEYRYEYRVPEDANGPSAAALFRVAVDDNTRAQAAERLALEYNIDLDKELF</sequence>
<gene>
    <name evidence="1" type="ORF">HS968_09030</name>
</gene>
<protein>
    <submittedName>
        <fullName evidence="1">Uncharacterized protein</fullName>
    </submittedName>
</protein>
<organism evidence="1 2">
    <name type="scientific">Pseudomonas berkeleyensis</name>
    <dbReference type="NCBI Taxonomy" id="2726956"/>
    <lineage>
        <taxon>Bacteria</taxon>
        <taxon>Pseudomonadati</taxon>
        <taxon>Pseudomonadota</taxon>
        <taxon>Gammaproteobacteria</taxon>
        <taxon>Pseudomonadales</taxon>
        <taxon>Pseudomonadaceae</taxon>
        <taxon>Pseudomonas</taxon>
    </lineage>
</organism>
<proteinExistence type="predicted"/>
<evidence type="ECO:0000313" key="1">
    <source>
        <dbReference type="EMBL" id="QMV65186.1"/>
    </source>
</evidence>
<name>A0A7G5DTW1_9PSED</name>
<dbReference type="EMBL" id="CP059139">
    <property type="protein sequence ID" value="QMV65186.1"/>
    <property type="molecule type" value="Genomic_DNA"/>
</dbReference>
<keyword evidence="2" id="KW-1185">Reference proteome</keyword>
<dbReference type="RefSeq" id="WP_182371037.1">
    <property type="nucleotide sequence ID" value="NZ_CP059139.1"/>
</dbReference>